<comment type="caution">
    <text evidence="2">The sequence shown here is derived from an EMBL/GenBank/DDBJ whole genome shotgun (WGS) entry which is preliminary data.</text>
</comment>
<proteinExistence type="predicted"/>
<reference evidence="2" key="1">
    <citation type="journal article" date="2019" name="Nat. Med.">
        <title>A library of human gut bacterial isolates paired with longitudinal multiomics data enables mechanistic microbiome research.</title>
        <authorList>
            <person name="Poyet M."/>
            <person name="Groussin M."/>
            <person name="Gibbons S.M."/>
            <person name="Avila-Pacheco J."/>
            <person name="Jiang X."/>
            <person name="Kearney S.M."/>
            <person name="Perrotta A.R."/>
            <person name="Berdy B."/>
            <person name="Zhao S."/>
            <person name="Lieberman T.D."/>
            <person name="Swanson P.K."/>
            <person name="Smith M."/>
            <person name="Roesemann S."/>
            <person name="Alexander J.E."/>
            <person name="Rich S.A."/>
            <person name="Livny J."/>
            <person name="Vlamakis H."/>
            <person name="Clish C."/>
            <person name="Bullock K."/>
            <person name="Deik A."/>
            <person name="Scott J."/>
            <person name="Pierce K.A."/>
            <person name="Xavier R.J."/>
            <person name="Alm E.J."/>
        </authorList>
    </citation>
    <scope>NUCLEOTIDE SEQUENCE</scope>
    <source>
        <strain evidence="2">BIOML-A18</strain>
    </source>
</reference>
<gene>
    <name evidence="2" type="ORF">GKC89_08490</name>
</gene>
<dbReference type="GO" id="GO:0016853">
    <property type="term" value="F:isomerase activity"/>
    <property type="evidence" value="ECO:0007669"/>
    <property type="project" value="UniProtKB-KW"/>
</dbReference>
<protein>
    <submittedName>
        <fullName evidence="2">Peptidylprolyl isomerase</fullName>
    </submittedName>
</protein>
<accession>A0A6A8HWL3</accession>
<dbReference type="InterPro" id="IPR046720">
    <property type="entry name" value="DUF6612"/>
</dbReference>
<keyword evidence="2" id="KW-0413">Isomerase</keyword>
<evidence type="ECO:0000313" key="2">
    <source>
        <dbReference type="EMBL" id="MSA69117.1"/>
    </source>
</evidence>
<sequence>MKRKLVITAAILLVTCGLSACAGSGNAKKTGGSGDVNADTEKKVSKKVSKKDRVLSEAVGAEEKVKSAKVETKFFVKHTSGDHDNTVSYRTETEYTEKPVTLKSNAAIRFQEGARDNKYILYYDGKDLYNTTMIGLSQGRSYRQAIDSAQSNYRFIVQNPNIARDYLKVMSDNKVRFDLKEESGEYALVFRVPENPSERLKKELLEVLGRDDATAKRLYSTDLKNVSFTNATFNVHVDRKTYEPKSFGLEMTTVVASASGRKFTTLHSFDGKYYNVNKVESQKMPSRVDEVLK</sequence>
<dbReference type="AlphaFoldDB" id="A0A6A8HWL3"/>
<feature type="signal peptide" evidence="1">
    <location>
        <begin position="1"/>
        <end position="22"/>
    </location>
</feature>
<dbReference type="RefSeq" id="WP_022280242.1">
    <property type="nucleotide sequence ID" value="NZ_JBCOVJ010000100.1"/>
</dbReference>
<dbReference type="Pfam" id="PF20316">
    <property type="entry name" value="DUF6612"/>
    <property type="match status" value="1"/>
</dbReference>
<name>A0A6A8HWL3_9LACO</name>
<keyword evidence="1" id="KW-0732">Signal</keyword>
<evidence type="ECO:0000256" key="1">
    <source>
        <dbReference type="SAM" id="SignalP"/>
    </source>
</evidence>
<feature type="chain" id="PRO_5039618983" evidence="1">
    <location>
        <begin position="23"/>
        <end position="293"/>
    </location>
</feature>
<dbReference type="PROSITE" id="PS51257">
    <property type="entry name" value="PROKAR_LIPOPROTEIN"/>
    <property type="match status" value="1"/>
</dbReference>
<organism evidence="2">
    <name type="scientific">Ligilactobacillus ruminis</name>
    <dbReference type="NCBI Taxonomy" id="1623"/>
    <lineage>
        <taxon>Bacteria</taxon>
        <taxon>Bacillati</taxon>
        <taxon>Bacillota</taxon>
        <taxon>Bacilli</taxon>
        <taxon>Lactobacillales</taxon>
        <taxon>Lactobacillaceae</taxon>
        <taxon>Ligilactobacillus</taxon>
    </lineage>
</organism>
<dbReference type="EMBL" id="WKOD01000027">
    <property type="protein sequence ID" value="MSA69117.1"/>
    <property type="molecule type" value="Genomic_DNA"/>
</dbReference>